<organism evidence="1 2">
    <name type="scientific">Decorospora gaudefroyi</name>
    <dbReference type="NCBI Taxonomy" id="184978"/>
    <lineage>
        <taxon>Eukaryota</taxon>
        <taxon>Fungi</taxon>
        <taxon>Dikarya</taxon>
        <taxon>Ascomycota</taxon>
        <taxon>Pezizomycotina</taxon>
        <taxon>Dothideomycetes</taxon>
        <taxon>Pleosporomycetidae</taxon>
        <taxon>Pleosporales</taxon>
        <taxon>Pleosporineae</taxon>
        <taxon>Pleosporaceae</taxon>
        <taxon>Decorospora</taxon>
    </lineage>
</organism>
<accession>A0A6A5K2E6</accession>
<sequence>MYKSLLSGTWIGRKETDFAFSRCGCGLGICSDKHLCVHLFCYLVDRVAAHVPSHIKRTLALQFFRHHTLHSTLPHYRDINPLYNLRSLCLLCRLMGLYACRCTQRLFDGGRGATAELSWEAVTTWPVHEKELCRYTGDSTFWENRKGVGNISLFVEIPGGFSRQVSTVNCMQGTRTMTETFRALPRSLRMEGRTELDTNIPARERSTEMERVLGDRQEGVTLNSTC</sequence>
<proteinExistence type="predicted"/>
<name>A0A6A5K2E6_9PLEO</name>
<evidence type="ECO:0000313" key="2">
    <source>
        <dbReference type="Proteomes" id="UP000800040"/>
    </source>
</evidence>
<evidence type="ECO:0000313" key="1">
    <source>
        <dbReference type="EMBL" id="KAF1831845.1"/>
    </source>
</evidence>
<gene>
    <name evidence="1" type="ORF">BDW02DRAFT_36567</name>
</gene>
<dbReference type="EMBL" id="ML975353">
    <property type="protein sequence ID" value="KAF1831845.1"/>
    <property type="molecule type" value="Genomic_DNA"/>
</dbReference>
<keyword evidence="2" id="KW-1185">Reference proteome</keyword>
<dbReference type="Proteomes" id="UP000800040">
    <property type="component" value="Unassembled WGS sequence"/>
</dbReference>
<protein>
    <submittedName>
        <fullName evidence="1">Uncharacterized protein</fullName>
    </submittedName>
</protein>
<reference evidence="1" key="1">
    <citation type="submission" date="2020-01" db="EMBL/GenBank/DDBJ databases">
        <authorList>
            <consortium name="DOE Joint Genome Institute"/>
            <person name="Haridas S."/>
            <person name="Albert R."/>
            <person name="Binder M."/>
            <person name="Bloem J."/>
            <person name="Labutti K."/>
            <person name="Salamov A."/>
            <person name="Andreopoulos B."/>
            <person name="Baker S.E."/>
            <person name="Barry K."/>
            <person name="Bills G."/>
            <person name="Bluhm B.H."/>
            <person name="Cannon C."/>
            <person name="Castanera R."/>
            <person name="Culley D.E."/>
            <person name="Daum C."/>
            <person name="Ezra D."/>
            <person name="Gonzalez J.B."/>
            <person name="Henrissat B."/>
            <person name="Kuo A."/>
            <person name="Liang C."/>
            <person name="Lipzen A."/>
            <person name="Lutzoni F."/>
            <person name="Magnuson J."/>
            <person name="Mondo S."/>
            <person name="Nolan M."/>
            <person name="Ohm R."/>
            <person name="Pangilinan J."/>
            <person name="Park H.-J."/>
            <person name="Ramirez L."/>
            <person name="Alfaro M."/>
            <person name="Sun H."/>
            <person name="Tritt A."/>
            <person name="Yoshinaga Y."/>
            <person name="Zwiers L.-H."/>
            <person name="Turgeon B.G."/>
            <person name="Goodwin S.B."/>
            <person name="Spatafora J.W."/>
            <person name="Crous P.W."/>
            <person name="Grigoriev I.V."/>
        </authorList>
    </citation>
    <scope>NUCLEOTIDE SEQUENCE</scope>
    <source>
        <strain evidence="1">P77</strain>
    </source>
</reference>
<dbReference type="AlphaFoldDB" id="A0A6A5K2E6"/>